<name>A0A133ULB0_9EURY</name>
<proteinExistence type="predicted"/>
<evidence type="ECO:0000313" key="3">
    <source>
        <dbReference type="Proteomes" id="UP000070284"/>
    </source>
</evidence>
<dbReference type="EMBL" id="LHXO01000030">
    <property type="protein sequence ID" value="KXA94977.1"/>
    <property type="molecule type" value="Genomic_DNA"/>
</dbReference>
<reference evidence="2 3" key="1">
    <citation type="journal article" date="2016" name="Sci. Rep.">
        <title>Metabolic traits of an uncultured archaeal lineage -MSBL1- from brine pools of the Red Sea.</title>
        <authorList>
            <person name="Mwirichia R."/>
            <person name="Alam I."/>
            <person name="Rashid M."/>
            <person name="Vinu M."/>
            <person name="Ba-Alawi W."/>
            <person name="Anthony Kamau A."/>
            <person name="Kamanda Ngugi D."/>
            <person name="Goker M."/>
            <person name="Klenk H.P."/>
            <person name="Bajic V."/>
            <person name="Stingl U."/>
        </authorList>
    </citation>
    <scope>NUCLEOTIDE SEQUENCE [LARGE SCALE GENOMIC DNA]</scope>
    <source>
        <strain evidence="2">SCGC-AAA259E19</strain>
    </source>
</reference>
<organism evidence="2 3">
    <name type="scientific">candidate division MSBL1 archaeon SCGC-AAA259E19</name>
    <dbReference type="NCBI Taxonomy" id="1698264"/>
    <lineage>
        <taxon>Archaea</taxon>
        <taxon>Methanobacteriati</taxon>
        <taxon>Methanobacteriota</taxon>
        <taxon>candidate division MSBL1</taxon>
    </lineage>
</organism>
<sequence length="60" mass="7223">MSKKAVEKLFDSLYLLTDLRQIFRETSPNHELKKEQVEEVKKIVKEVRENLDEIEEEMSE</sequence>
<gene>
    <name evidence="2" type="ORF">AKJ65_02940</name>
</gene>
<comment type="caution">
    <text evidence="2">The sequence shown here is derived from an EMBL/GenBank/DDBJ whole genome shotgun (WGS) entry which is preliminary data.</text>
</comment>
<dbReference type="AlphaFoldDB" id="A0A133ULB0"/>
<protein>
    <submittedName>
        <fullName evidence="2">Uncharacterized protein</fullName>
    </submittedName>
</protein>
<feature type="coiled-coil region" evidence="1">
    <location>
        <begin position="30"/>
        <end position="57"/>
    </location>
</feature>
<accession>A0A133ULB0</accession>
<dbReference type="Proteomes" id="UP000070284">
    <property type="component" value="Unassembled WGS sequence"/>
</dbReference>
<evidence type="ECO:0000256" key="1">
    <source>
        <dbReference type="SAM" id="Coils"/>
    </source>
</evidence>
<evidence type="ECO:0000313" key="2">
    <source>
        <dbReference type="EMBL" id="KXA94977.1"/>
    </source>
</evidence>
<keyword evidence="1" id="KW-0175">Coiled coil</keyword>
<keyword evidence="3" id="KW-1185">Reference proteome</keyword>